<feature type="signal peptide" evidence="1">
    <location>
        <begin position="1"/>
        <end position="22"/>
    </location>
</feature>
<evidence type="ECO:0000259" key="2">
    <source>
        <dbReference type="Pfam" id="PF03351"/>
    </source>
</evidence>
<dbReference type="GO" id="GO:0099072">
    <property type="term" value="P:regulation of postsynaptic membrane neurotransmitter receptor levels"/>
    <property type="evidence" value="ECO:0007669"/>
    <property type="project" value="TreeGrafter"/>
</dbReference>
<accession>A0A1W0WLC6</accession>
<dbReference type="EMBL" id="MTYJ01000080">
    <property type="protein sequence ID" value="OQV16010.1"/>
    <property type="molecule type" value="Genomic_DNA"/>
</dbReference>
<comment type="caution">
    <text evidence="3">The sequence shown here is derived from an EMBL/GenBank/DDBJ whole genome shotgun (WGS) entry which is preliminary data.</text>
</comment>
<dbReference type="AlphaFoldDB" id="A0A1W0WLC6"/>
<feature type="chain" id="PRO_5012890338" description="DOMON domain-containing protein" evidence="1">
    <location>
        <begin position="23"/>
        <end position="195"/>
    </location>
</feature>
<dbReference type="PANTHER" id="PTHR46902">
    <property type="entry name" value="DOMON DOMAIN-CONTAINING PROTEIN FRRS1L"/>
    <property type="match status" value="1"/>
</dbReference>
<protein>
    <recommendedName>
        <fullName evidence="2">DOMON domain-containing protein</fullName>
    </recommendedName>
</protein>
<dbReference type="GO" id="GO:1900449">
    <property type="term" value="P:regulation of glutamate receptor signaling pathway"/>
    <property type="evidence" value="ECO:0007669"/>
    <property type="project" value="InterPro"/>
</dbReference>
<sequence>MLLNSFLYFAWLTITLPVVVWGLQELAAGCGKNGKHCISRPPDCLSDPKLCTQIATVTPAASGVVHVHIKAKGSRLKNRWIGLGFSEDDNMGNDAVIVCFHNETTTAAELSYNQDHFNLGSAGVDQKYLHPTKTKGEDDTIHCSLDLYKKLSVKEHEFDLSKPHYFLFSSGPLKTGRIAKHDKLPIVSIEPYVFP</sequence>
<dbReference type="Proteomes" id="UP000192578">
    <property type="component" value="Unassembled WGS sequence"/>
</dbReference>
<name>A0A1W0WLC6_HYPEX</name>
<dbReference type="OrthoDB" id="6418377at2759"/>
<dbReference type="PANTHER" id="PTHR46902:SF1">
    <property type="entry name" value="DOMON DOMAIN-CONTAINING PROTEIN FRRS1L"/>
    <property type="match status" value="1"/>
</dbReference>
<keyword evidence="4" id="KW-1185">Reference proteome</keyword>
<reference evidence="4" key="1">
    <citation type="submission" date="2017-01" db="EMBL/GenBank/DDBJ databases">
        <title>Comparative genomics of anhydrobiosis in the tardigrade Hypsibius dujardini.</title>
        <authorList>
            <person name="Yoshida Y."/>
            <person name="Koutsovoulos G."/>
            <person name="Laetsch D."/>
            <person name="Stevens L."/>
            <person name="Kumar S."/>
            <person name="Horikawa D."/>
            <person name="Ishino K."/>
            <person name="Komine S."/>
            <person name="Tomita M."/>
            <person name="Blaxter M."/>
            <person name="Arakawa K."/>
        </authorList>
    </citation>
    <scope>NUCLEOTIDE SEQUENCE [LARGE SCALE GENOMIC DNA]</scope>
    <source>
        <strain evidence="4">Z151</strain>
    </source>
</reference>
<feature type="domain" description="DOMON" evidence="2">
    <location>
        <begin position="67"/>
        <end position="146"/>
    </location>
</feature>
<evidence type="ECO:0000256" key="1">
    <source>
        <dbReference type="SAM" id="SignalP"/>
    </source>
</evidence>
<proteinExistence type="predicted"/>
<dbReference type="Pfam" id="PF03351">
    <property type="entry name" value="DOMON"/>
    <property type="match status" value="1"/>
</dbReference>
<dbReference type="InterPro" id="IPR042789">
    <property type="entry name" value="FRRS1L"/>
</dbReference>
<dbReference type="InterPro" id="IPR005018">
    <property type="entry name" value="DOMON_domain"/>
</dbReference>
<organism evidence="3 4">
    <name type="scientific">Hypsibius exemplaris</name>
    <name type="common">Freshwater tardigrade</name>
    <dbReference type="NCBI Taxonomy" id="2072580"/>
    <lineage>
        <taxon>Eukaryota</taxon>
        <taxon>Metazoa</taxon>
        <taxon>Ecdysozoa</taxon>
        <taxon>Tardigrada</taxon>
        <taxon>Eutardigrada</taxon>
        <taxon>Parachela</taxon>
        <taxon>Hypsibioidea</taxon>
        <taxon>Hypsibiidae</taxon>
        <taxon>Hypsibius</taxon>
    </lineage>
</organism>
<gene>
    <name evidence="3" type="ORF">BV898_09931</name>
</gene>
<evidence type="ECO:0000313" key="4">
    <source>
        <dbReference type="Proteomes" id="UP000192578"/>
    </source>
</evidence>
<evidence type="ECO:0000313" key="3">
    <source>
        <dbReference type="EMBL" id="OQV16010.1"/>
    </source>
</evidence>
<keyword evidence="1" id="KW-0732">Signal</keyword>